<organism evidence="4">
    <name type="scientific">viral metagenome</name>
    <dbReference type="NCBI Taxonomy" id="1070528"/>
    <lineage>
        <taxon>unclassified sequences</taxon>
        <taxon>metagenomes</taxon>
        <taxon>organismal metagenomes</taxon>
    </lineage>
</organism>
<feature type="domain" description="Putative metallopeptidase" evidence="3">
    <location>
        <begin position="5"/>
        <end position="269"/>
    </location>
</feature>
<dbReference type="InterPro" id="IPR025154">
    <property type="entry name" value="Put_metallopeptidase_dom"/>
</dbReference>
<proteinExistence type="predicted"/>
<evidence type="ECO:0000259" key="2">
    <source>
        <dbReference type="Pfam" id="PF09967"/>
    </source>
</evidence>
<gene>
    <name evidence="6" type="ORF">MM415A01256_0003</name>
    <name evidence="5" type="ORF">MM415B01867_0020</name>
    <name evidence="4" type="ORF">TM448A00611_0021</name>
</gene>
<accession>A0A6H1ZI48</accession>
<dbReference type="AlphaFoldDB" id="A0A6H1ZI48"/>
<dbReference type="SUPFAM" id="SSF53300">
    <property type="entry name" value="vWA-like"/>
    <property type="match status" value="1"/>
</dbReference>
<feature type="region of interest" description="Disordered" evidence="1">
    <location>
        <begin position="135"/>
        <end position="198"/>
    </location>
</feature>
<name>A0A6H1ZI48_9ZZZZ</name>
<dbReference type="Pfam" id="PF09967">
    <property type="entry name" value="DUF2201"/>
    <property type="match status" value="1"/>
</dbReference>
<evidence type="ECO:0000313" key="4">
    <source>
        <dbReference type="EMBL" id="QJA47152.1"/>
    </source>
</evidence>
<feature type="domain" description="VWA-like" evidence="2">
    <location>
        <begin position="278"/>
        <end position="405"/>
    </location>
</feature>
<evidence type="ECO:0000313" key="6">
    <source>
        <dbReference type="EMBL" id="QJA77621.1"/>
    </source>
</evidence>
<feature type="compositionally biased region" description="Polar residues" evidence="1">
    <location>
        <begin position="154"/>
        <end position="169"/>
    </location>
</feature>
<evidence type="ECO:0000256" key="1">
    <source>
        <dbReference type="SAM" id="MobiDB-lite"/>
    </source>
</evidence>
<evidence type="ECO:0008006" key="7">
    <source>
        <dbReference type="Google" id="ProtNLM"/>
    </source>
</evidence>
<dbReference type="Pfam" id="PF13203">
    <property type="entry name" value="DUF2201_N"/>
    <property type="match status" value="1"/>
</dbReference>
<dbReference type="InterPro" id="IPR036465">
    <property type="entry name" value="vWFA_dom_sf"/>
</dbReference>
<dbReference type="PANTHER" id="PTHR38730:SF1">
    <property type="entry name" value="SLL7028 PROTEIN"/>
    <property type="match status" value="1"/>
</dbReference>
<dbReference type="PANTHER" id="PTHR38730">
    <property type="entry name" value="SLL7028 PROTEIN"/>
    <property type="match status" value="1"/>
</dbReference>
<evidence type="ECO:0000313" key="5">
    <source>
        <dbReference type="EMBL" id="QJA56374.1"/>
    </source>
</evidence>
<protein>
    <recommendedName>
        <fullName evidence="7">Metallopeptidase domain-containing protein</fullName>
    </recommendedName>
</protein>
<dbReference type="InterPro" id="IPR018698">
    <property type="entry name" value="VWA-like_dom"/>
</dbReference>
<evidence type="ECO:0000259" key="3">
    <source>
        <dbReference type="Pfam" id="PF13203"/>
    </source>
</evidence>
<reference evidence="4" key="1">
    <citation type="submission" date="2020-03" db="EMBL/GenBank/DDBJ databases">
        <title>The deep terrestrial virosphere.</title>
        <authorList>
            <person name="Holmfeldt K."/>
            <person name="Nilsson E."/>
            <person name="Simone D."/>
            <person name="Lopez-Fernandez M."/>
            <person name="Wu X."/>
            <person name="de Brujin I."/>
            <person name="Lundin D."/>
            <person name="Andersson A."/>
            <person name="Bertilsson S."/>
            <person name="Dopson M."/>
        </authorList>
    </citation>
    <scope>NUCLEOTIDE SEQUENCE</scope>
    <source>
        <strain evidence="6">MM415A01256</strain>
        <strain evidence="5">MM415B01867</strain>
        <strain evidence="4">TM448A00611</strain>
    </source>
</reference>
<sequence>MTAAEKITKARAGLVLDFPFFGTIALQMGIKEDPDQPTAWTDGKEIGYNPDFIDGLTLAEVKGLLAHEVMHVALCHHLRRGSRKQDFWNVSADYAINGIIKDQVQMPPGYLFDPSFQDLSAEGIYSKVFGNVQDRQQGQGQGKGEGQGEACKNGTGTASEAQSGKSGTEQGPPKPEQYGEVRDSPTAGTEAEKKKEEAEVKTMVSQAHSIAKASGNTSADLDRLIDKLLKPKIDWKAILRNFIQETNNSDHSWNRPNRRFIHSGLYLPAKDVPTYRPLTIAIDTSGSVDQGLLDQFSAEISQIMAETKATLTIIYCDSSVRGTETFTTPPVDLHPIGGGGTRFMPVFDWIQENNHQCNGLIYLTDLYSPDTRDIPLQHYPVLWITPTDPDSDHLKGYLPAIGEIVFLDMGE</sequence>
<dbReference type="EMBL" id="MT144033">
    <property type="protein sequence ID" value="QJA47152.1"/>
    <property type="molecule type" value="Genomic_DNA"/>
</dbReference>
<dbReference type="EMBL" id="MT141214">
    <property type="protein sequence ID" value="QJA56374.1"/>
    <property type="molecule type" value="Genomic_DNA"/>
</dbReference>
<dbReference type="EMBL" id="MT142293">
    <property type="protein sequence ID" value="QJA77621.1"/>
    <property type="molecule type" value="Genomic_DNA"/>
</dbReference>